<organism evidence="15 16">
    <name type="scientific">Paraflavitalea soli</name>
    <dbReference type="NCBI Taxonomy" id="2315862"/>
    <lineage>
        <taxon>Bacteria</taxon>
        <taxon>Pseudomonadati</taxon>
        <taxon>Bacteroidota</taxon>
        <taxon>Chitinophagia</taxon>
        <taxon>Chitinophagales</taxon>
        <taxon>Chitinophagaceae</taxon>
        <taxon>Paraflavitalea</taxon>
    </lineage>
</organism>
<keyword evidence="3 10" id="KW-1134">Transmembrane beta strand</keyword>
<keyword evidence="8 15" id="KW-0675">Receptor</keyword>
<feature type="domain" description="TonB-dependent receptor-like beta-barrel" evidence="13">
    <location>
        <begin position="202"/>
        <end position="610"/>
    </location>
</feature>
<evidence type="ECO:0000259" key="13">
    <source>
        <dbReference type="Pfam" id="PF00593"/>
    </source>
</evidence>
<keyword evidence="16" id="KW-1185">Reference proteome</keyword>
<evidence type="ECO:0000313" key="15">
    <source>
        <dbReference type="EMBL" id="AXY77615.1"/>
    </source>
</evidence>
<dbReference type="GO" id="GO:0015344">
    <property type="term" value="F:siderophore uptake transmembrane transporter activity"/>
    <property type="evidence" value="ECO:0007669"/>
    <property type="project" value="TreeGrafter"/>
</dbReference>
<comment type="subcellular location">
    <subcellularLocation>
        <location evidence="1 10">Cell outer membrane</location>
        <topology evidence="1 10">Multi-pass membrane protein</topology>
    </subcellularLocation>
</comment>
<dbReference type="InterPro" id="IPR037066">
    <property type="entry name" value="Plug_dom_sf"/>
</dbReference>
<dbReference type="Pfam" id="PF00593">
    <property type="entry name" value="TonB_dep_Rec_b-barrel"/>
    <property type="match status" value="1"/>
</dbReference>
<evidence type="ECO:0000256" key="2">
    <source>
        <dbReference type="ARBA" id="ARBA00022448"/>
    </source>
</evidence>
<evidence type="ECO:0000259" key="14">
    <source>
        <dbReference type="Pfam" id="PF07715"/>
    </source>
</evidence>
<sequence>MQKKTLLLIISWSLGGLMAQAQDSTLNPVTVSASLSQQRASETGRNITIIPGDRFNKLPVHSLDDLLRYVPGVEIQARGPMGSQSDIVLRGGTFQQVLVILDGMRLNDPNTGHFNSYIPIAPAEIERIEVLKGASSAIYGADAVGGVVYIVTKTFAARMGQKSTKVTAGAKAGQYGLWGADAGVVYSNNRLHLAGGVLRNQADGVQQRGTTGYFNNTTASVSANYWLSPSWRIAYRFAYDTRDFAAQNYYTTFLSDTAGEKVTSRWHQVHIGYEKNRASFSVDGAFKSVTDGYAFNKLSAANSSVSKLFQWRLLYGYRFSKHSNLAGGVNFLEKKIASNDRGHHNLYQVSPFVSLTQKLWEGFTMRPSLQWVYFENITAELVPQLDLSQQAGDWQLRGSVGKTIRDADFTERYNNYNKALVTSGRVGNPDLRAERSLSYEVGGDWFRKEKLKVSATFFQRFHQRLIDYSTTAYADMPRKTNLSPTGTYALAKNVAEVNTTGFETDAQYIHDFGQGHKLTAGAGLVWLSSSSSDSTPSFYISSHAKFLTNFSLIYEYGDLLVSVTGLYKQRQEQQAAAINAALSRDYFLMNAKVQYGFFHNMLAVYAQVDNMFDRQYSDLLGTPMPGSWFMGGVQLRWKR</sequence>
<keyword evidence="9 10" id="KW-0998">Cell outer membrane</keyword>
<evidence type="ECO:0000256" key="11">
    <source>
        <dbReference type="RuleBase" id="RU003357"/>
    </source>
</evidence>
<dbReference type="PROSITE" id="PS52016">
    <property type="entry name" value="TONB_DEPENDENT_REC_3"/>
    <property type="match status" value="1"/>
</dbReference>
<dbReference type="PANTHER" id="PTHR30069">
    <property type="entry name" value="TONB-DEPENDENT OUTER MEMBRANE RECEPTOR"/>
    <property type="match status" value="1"/>
</dbReference>
<dbReference type="InterPro" id="IPR039426">
    <property type="entry name" value="TonB-dep_rcpt-like"/>
</dbReference>
<feature type="domain" description="TonB-dependent receptor plug" evidence="14">
    <location>
        <begin position="41"/>
        <end position="147"/>
    </location>
</feature>
<keyword evidence="7 10" id="KW-0472">Membrane</keyword>
<gene>
    <name evidence="15" type="ORF">D3H65_28135</name>
</gene>
<dbReference type="GO" id="GO:0044718">
    <property type="term" value="P:siderophore transmembrane transport"/>
    <property type="evidence" value="ECO:0007669"/>
    <property type="project" value="TreeGrafter"/>
</dbReference>
<evidence type="ECO:0000256" key="1">
    <source>
        <dbReference type="ARBA" id="ARBA00004571"/>
    </source>
</evidence>
<protein>
    <submittedName>
        <fullName evidence="15">TonB-dependent receptor</fullName>
    </submittedName>
</protein>
<dbReference type="InterPro" id="IPR000531">
    <property type="entry name" value="Beta-barrel_TonB"/>
</dbReference>
<dbReference type="OrthoDB" id="9758472at2"/>
<keyword evidence="4 10" id="KW-0812">Transmembrane</keyword>
<evidence type="ECO:0000256" key="6">
    <source>
        <dbReference type="ARBA" id="ARBA00023077"/>
    </source>
</evidence>
<keyword evidence="6 11" id="KW-0798">TonB box</keyword>
<comment type="similarity">
    <text evidence="10 11">Belongs to the TonB-dependent receptor family.</text>
</comment>
<keyword evidence="2 10" id="KW-0813">Transport</keyword>
<dbReference type="InterPro" id="IPR036942">
    <property type="entry name" value="Beta-barrel_TonB_sf"/>
</dbReference>
<dbReference type="PANTHER" id="PTHR30069:SF29">
    <property type="entry name" value="HEMOGLOBIN AND HEMOGLOBIN-HAPTOGLOBIN-BINDING PROTEIN 1-RELATED"/>
    <property type="match status" value="1"/>
</dbReference>
<feature type="chain" id="PRO_5017832711" evidence="12">
    <location>
        <begin position="22"/>
        <end position="639"/>
    </location>
</feature>
<keyword evidence="5 12" id="KW-0732">Signal</keyword>
<dbReference type="EMBL" id="CP032157">
    <property type="protein sequence ID" value="AXY77615.1"/>
    <property type="molecule type" value="Genomic_DNA"/>
</dbReference>
<evidence type="ECO:0000256" key="12">
    <source>
        <dbReference type="SAM" id="SignalP"/>
    </source>
</evidence>
<dbReference type="GO" id="GO:0009279">
    <property type="term" value="C:cell outer membrane"/>
    <property type="evidence" value="ECO:0007669"/>
    <property type="project" value="UniProtKB-SubCell"/>
</dbReference>
<dbReference type="KEGG" id="pseg:D3H65_28135"/>
<feature type="signal peptide" evidence="12">
    <location>
        <begin position="1"/>
        <end position="21"/>
    </location>
</feature>
<name>A0A3B7N0R2_9BACT</name>
<proteinExistence type="inferred from homology"/>
<evidence type="ECO:0000256" key="9">
    <source>
        <dbReference type="ARBA" id="ARBA00023237"/>
    </source>
</evidence>
<accession>A0A3B7N0R2</accession>
<dbReference type="Proteomes" id="UP000263900">
    <property type="component" value="Chromosome"/>
</dbReference>
<evidence type="ECO:0000256" key="4">
    <source>
        <dbReference type="ARBA" id="ARBA00022692"/>
    </source>
</evidence>
<dbReference type="InterPro" id="IPR012910">
    <property type="entry name" value="Plug_dom"/>
</dbReference>
<evidence type="ECO:0000256" key="3">
    <source>
        <dbReference type="ARBA" id="ARBA00022452"/>
    </source>
</evidence>
<dbReference type="SUPFAM" id="SSF56935">
    <property type="entry name" value="Porins"/>
    <property type="match status" value="1"/>
</dbReference>
<dbReference type="Gene3D" id="2.170.130.10">
    <property type="entry name" value="TonB-dependent receptor, plug domain"/>
    <property type="match status" value="1"/>
</dbReference>
<evidence type="ECO:0000256" key="10">
    <source>
        <dbReference type="PROSITE-ProRule" id="PRU01360"/>
    </source>
</evidence>
<dbReference type="Gene3D" id="2.40.170.20">
    <property type="entry name" value="TonB-dependent receptor, beta-barrel domain"/>
    <property type="match status" value="1"/>
</dbReference>
<dbReference type="AlphaFoldDB" id="A0A3B7N0R2"/>
<evidence type="ECO:0000256" key="7">
    <source>
        <dbReference type="ARBA" id="ARBA00023136"/>
    </source>
</evidence>
<evidence type="ECO:0000256" key="5">
    <source>
        <dbReference type="ARBA" id="ARBA00022729"/>
    </source>
</evidence>
<evidence type="ECO:0000256" key="8">
    <source>
        <dbReference type="ARBA" id="ARBA00023170"/>
    </source>
</evidence>
<evidence type="ECO:0000313" key="16">
    <source>
        <dbReference type="Proteomes" id="UP000263900"/>
    </source>
</evidence>
<dbReference type="RefSeq" id="WP_119053488.1">
    <property type="nucleotide sequence ID" value="NZ_CP032157.1"/>
</dbReference>
<reference evidence="15 16" key="1">
    <citation type="submission" date="2018-09" db="EMBL/GenBank/DDBJ databases">
        <title>Genome sequencing of strain 6GH32-13.</title>
        <authorList>
            <person name="Weon H.-Y."/>
            <person name="Heo J."/>
            <person name="Kwon S.-W."/>
        </authorList>
    </citation>
    <scope>NUCLEOTIDE SEQUENCE [LARGE SCALE GENOMIC DNA]</scope>
    <source>
        <strain evidence="15 16">5GH32-13</strain>
    </source>
</reference>
<dbReference type="Pfam" id="PF07715">
    <property type="entry name" value="Plug"/>
    <property type="match status" value="1"/>
</dbReference>